<dbReference type="EMBL" id="CAUYUJ010010663">
    <property type="protein sequence ID" value="CAK0829945.1"/>
    <property type="molecule type" value="Genomic_DNA"/>
</dbReference>
<gene>
    <name evidence="1" type="ORF">PCOR1329_LOCUS28728</name>
</gene>
<sequence length="215" mass="22547">ACVRVAAGGHEGEVGFVLSVEEGAYHVRLLRGELVHLDAGDVVECLGDMLLARGRHRARRATVDQGRPRSDGAALGGSCPLQQRKSVGCSAMSAGSGRVSAASSQSTGLSEGRRLMLPPSSMLQILEGDFSGKLAKVLLVNAAQGQYKVRVVPDDVVTMVSCKDVQLAPISEPSTSPGNRASSPGLAPIWSPRLEDDIFLQAASTQTVLEQDVTE</sequence>
<name>A0ABN9SD69_9DINO</name>
<accession>A0ABN9SD69</accession>
<proteinExistence type="predicted"/>
<feature type="non-terminal residue" evidence="1">
    <location>
        <position position="1"/>
    </location>
</feature>
<protein>
    <submittedName>
        <fullName evidence="1">Uncharacterized protein</fullName>
    </submittedName>
</protein>
<comment type="caution">
    <text evidence="1">The sequence shown here is derived from an EMBL/GenBank/DDBJ whole genome shotgun (WGS) entry which is preliminary data.</text>
</comment>
<reference evidence="1" key="1">
    <citation type="submission" date="2023-10" db="EMBL/GenBank/DDBJ databases">
        <authorList>
            <person name="Chen Y."/>
            <person name="Shah S."/>
            <person name="Dougan E. K."/>
            <person name="Thang M."/>
            <person name="Chan C."/>
        </authorList>
    </citation>
    <scope>NUCLEOTIDE SEQUENCE [LARGE SCALE GENOMIC DNA]</scope>
</reference>
<keyword evidence="2" id="KW-1185">Reference proteome</keyword>
<dbReference type="Proteomes" id="UP001189429">
    <property type="component" value="Unassembled WGS sequence"/>
</dbReference>
<organism evidence="1 2">
    <name type="scientific">Prorocentrum cordatum</name>
    <dbReference type="NCBI Taxonomy" id="2364126"/>
    <lineage>
        <taxon>Eukaryota</taxon>
        <taxon>Sar</taxon>
        <taxon>Alveolata</taxon>
        <taxon>Dinophyceae</taxon>
        <taxon>Prorocentrales</taxon>
        <taxon>Prorocentraceae</taxon>
        <taxon>Prorocentrum</taxon>
    </lineage>
</organism>
<evidence type="ECO:0000313" key="2">
    <source>
        <dbReference type="Proteomes" id="UP001189429"/>
    </source>
</evidence>
<evidence type="ECO:0000313" key="1">
    <source>
        <dbReference type="EMBL" id="CAK0829945.1"/>
    </source>
</evidence>